<gene>
    <name evidence="2" type="ORF">FD28_GL002090</name>
</gene>
<dbReference type="EMBL" id="AZFS01000044">
    <property type="protein sequence ID" value="KRL95861.1"/>
    <property type="molecule type" value="Genomic_DNA"/>
</dbReference>
<dbReference type="STRING" id="1423753.FD28_GL002090"/>
<feature type="coiled-coil region" evidence="1">
    <location>
        <begin position="281"/>
        <end position="308"/>
    </location>
</feature>
<dbReference type="PATRIC" id="fig|1423753.3.peg.2196"/>
<dbReference type="Gene3D" id="3.40.50.300">
    <property type="entry name" value="P-loop containing nucleotide triphosphate hydrolases"/>
    <property type="match status" value="1"/>
</dbReference>
<dbReference type="RefSeq" id="WP_057732511.1">
    <property type="nucleotide sequence ID" value="NZ_AZFS01000044.1"/>
</dbReference>
<proteinExistence type="predicted"/>
<keyword evidence="1" id="KW-0175">Coiled coil</keyword>
<name>A0A0R1UYR4_9LACO</name>
<organism evidence="2 3">
    <name type="scientific">Levilactobacillus hammesii DSM 16381</name>
    <dbReference type="NCBI Taxonomy" id="1423753"/>
    <lineage>
        <taxon>Bacteria</taxon>
        <taxon>Bacillati</taxon>
        <taxon>Bacillota</taxon>
        <taxon>Bacilli</taxon>
        <taxon>Lactobacillales</taxon>
        <taxon>Lactobacillaceae</taxon>
        <taxon>Levilactobacillus</taxon>
    </lineage>
</organism>
<accession>A0A0R1UYR4</accession>
<keyword evidence="3" id="KW-1185">Reference proteome</keyword>
<dbReference type="Proteomes" id="UP000051580">
    <property type="component" value="Unassembled WGS sequence"/>
</dbReference>
<evidence type="ECO:0000256" key="1">
    <source>
        <dbReference type="SAM" id="Coils"/>
    </source>
</evidence>
<dbReference type="InterPro" id="IPR027417">
    <property type="entry name" value="P-loop_NTPase"/>
</dbReference>
<dbReference type="OrthoDB" id="9757917at2"/>
<dbReference type="SUPFAM" id="SSF52540">
    <property type="entry name" value="P-loop containing nucleoside triphosphate hydrolases"/>
    <property type="match status" value="1"/>
</dbReference>
<evidence type="ECO:0008006" key="4">
    <source>
        <dbReference type="Google" id="ProtNLM"/>
    </source>
</evidence>
<protein>
    <recommendedName>
        <fullName evidence="4">ATP-binding protein</fullName>
    </recommendedName>
</protein>
<evidence type="ECO:0000313" key="2">
    <source>
        <dbReference type="EMBL" id="KRL95861.1"/>
    </source>
</evidence>
<evidence type="ECO:0000313" key="3">
    <source>
        <dbReference type="Proteomes" id="UP000051580"/>
    </source>
</evidence>
<reference evidence="2 3" key="1">
    <citation type="journal article" date="2015" name="Genome Announc.">
        <title>Expanding the biotechnology potential of lactobacilli through comparative genomics of 213 strains and associated genera.</title>
        <authorList>
            <person name="Sun Z."/>
            <person name="Harris H.M."/>
            <person name="McCann A."/>
            <person name="Guo C."/>
            <person name="Argimon S."/>
            <person name="Zhang W."/>
            <person name="Yang X."/>
            <person name="Jeffery I.B."/>
            <person name="Cooney J.C."/>
            <person name="Kagawa T.F."/>
            <person name="Liu W."/>
            <person name="Song Y."/>
            <person name="Salvetti E."/>
            <person name="Wrobel A."/>
            <person name="Rasinkangas P."/>
            <person name="Parkhill J."/>
            <person name="Rea M.C."/>
            <person name="O'Sullivan O."/>
            <person name="Ritari J."/>
            <person name="Douillard F.P."/>
            <person name="Paul Ross R."/>
            <person name="Yang R."/>
            <person name="Briner A.E."/>
            <person name="Felis G.E."/>
            <person name="de Vos W.M."/>
            <person name="Barrangou R."/>
            <person name="Klaenhammer T.R."/>
            <person name="Caufield P.W."/>
            <person name="Cui Y."/>
            <person name="Zhang H."/>
            <person name="O'Toole P.W."/>
        </authorList>
    </citation>
    <scope>NUCLEOTIDE SEQUENCE [LARGE SCALE GENOMIC DNA]</scope>
    <source>
        <strain evidence="2 3">DSM 16381</strain>
    </source>
</reference>
<comment type="caution">
    <text evidence="2">The sequence shown here is derived from an EMBL/GenBank/DDBJ whole genome shotgun (WGS) entry which is preliminary data.</text>
</comment>
<sequence>MEEISFSEIQEVDGSKEAAFEDLVCLLARRQVEKDSQQRFYNNNGSGGDGGVECYSTFPNGDEFGWQAKFFLQSLNESSRWNQLDKSVKAALKFHDSLVKYYICVPRILADGRRDGLKKTEMDRWREHVEHWKKTASEKSMNVEFVLWDSSKLKELILEDESIRDGITKQWFSKQFLSLSSLKKLCALSEKSLGKRYSEENNIDLPIEKALDALALNDYWSSETRRRLHKFIEIVEIALRWQSDNLGSTLVDITEVHHNLRLVKNKLLKFEMNKVALLDNREIIQSILKKLVEDVQRLENDYAKNTHHYDDAGNDSLFYEIKRVLSACNDMFKMFSSTNFKAASKRMLLITGKAGSGKSHLLCGFSKKQLKNKYPVIFVLGQHFGGGNPLDFIADQIGIDNTTDVLPLLETFGELNDNRVLIIIDALNEGSGSHEWKNQIIRFIEQCRRYNHVALVMSCRDTYEKVILPDDLKKEYPFLTHNGFAGSRQQAVRKYLTSYDIEIPDVPFLTDEFSNPLFLRIVCQTMANERIHEFPKVNLKFEDIFKMYMSNVSKIVSDKLNFPSPSIVKGALDQFSKKLYPKEMNGVPIEEAFVLFKYFDSDMLNALLSEGILVQEPGVNNGQEVIKFTFQRISDFYVAKKLLSQYSTLDQLKIGFLPENELGKVILGKISGLNNWSHGLIEILSIEIPNKFNVEIDTLIPWENEKYKNTVFTREEFNVDFFRLSVQMRNSDCFNEQTLMELNHLFASELYRSEVWEILLGLSTEANHPWNAIFLDRNLRKFSLNNRDEVWSSYTAVNDGYEKPIRKIIDWVEDSQLTNVSSDRLKLVGMTLLWVTTTVNPDLRRDATKALTKVLAKGTENIEYFIKKYSNIDDAFLVMSLYGAVYGSLLISDITVLKDAIRVIPWEQLVKEQHSNIVVRDYLSGIYEYAKYQGISIHFDSVEYPFYNNNYLPDLQIPSEKEIEAEGEEFSSIKRSVLTGIADFGNYVMGIVKDWSKYPSSKIGHVMTEGELSEQKFGKIIKERPDLSEMFFKLKQTLNSDNIENSKFIPIFQSAGDGTDSLITGEDHSIEQQRKIMDKLSKDQKILFKEAVGQYESNQCISFDVKGAQRWVFKRTCDLGWTSSQFGEFERAYCDRFPRQGRKVERIGKKYQWISFYEFLAILADQYLYHGSYNYDSKTFSYPECYSRKFDPTIGNHMGIDSYDSLENKNHSKWNAMEYKLPSVDDGKQCKDWITNSSLFPKLEERIIYTENNSEWLSLFELPTWSQKGLSKHTNFRAKVWYRVNAIAVTNQDLMSLKKSVKCDSNLKTPNLAEFHNNEYRYFYLEYPWRNKSVESNNSLDIDNSKVEYQELVFRYSWESADQEHTESRSESILLPSKFLINGLGLKCDQKGRWYQGSELVCFDPSATFGGESKLLIKKDIIQKFLKKENYNLVWLIGGEKNINTDSQGYESREFDGLFALENGHIVGSSWQQCEK</sequence>